<gene>
    <name evidence="2" type="ORF">BCR34DRAFT_461172</name>
</gene>
<dbReference type="AlphaFoldDB" id="A0A1Y2AAR0"/>
<feature type="compositionally biased region" description="Basic and acidic residues" evidence="1">
    <location>
        <begin position="203"/>
        <end position="222"/>
    </location>
</feature>
<sequence>MTPNLFLATQTLFSPHKWFKSSKQARPARPVRTTEHWDSPVPGIYEYIPGRGWYLVATDKDPSAPVTAAAPLDTKSPTTATIHAAPAPDDEKTADTVKLAQPIPVKYSKVLKKHLLAPDYISRKRHGRIKDESNGRVSEAGFFRLDDGVAWVHCWDQHGEFIPGPYQLWFWDGDADGKVGRFRHMRKGDDPEYVHSQANSRAGSRENSTHRKSMDSRSTRFR</sequence>
<proteinExistence type="predicted"/>
<dbReference type="OrthoDB" id="3880384at2759"/>
<protein>
    <submittedName>
        <fullName evidence="2">Uncharacterized protein</fullName>
    </submittedName>
</protein>
<name>A0A1Y2AAR0_9PLEO</name>
<feature type="region of interest" description="Disordered" evidence="1">
    <location>
        <begin position="182"/>
        <end position="222"/>
    </location>
</feature>
<evidence type="ECO:0000313" key="3">
    <source>
        <dbReference type="Proteomes" id="UP000193144"/>
    </source>
</evidence>
<accession>A0A1Y2AAR0</accession>
<organism evidence="2 3">
    <name type="scientific">Clohesyomyces aquaticus</name>
    <dbReference type="NCBI Taxonomy" id="1231657"/>
    <lineage>
        <taxon>Eukaryota</taxon>
        <taxon>Fungi</taxon>
        <taxon>Dikarya</taxon>
        <taxon>Ascomycota</taxon>
        <taxon>Pezizomycotina</taxon>
        <taxon>Dothideomycetes</taxon>
        <taxon>Pleosporomycetidae</taxon>
        <taxon>Pleosporales</taxon>
        <taxon>Lindgomycetaceae</taxon>
        <taxon>Clohesyomyces</taxon>
    </lineage>
</organism>
<dbReference type="Proteomes" id="UP000193144">
    <property type="component" value="Unassembled WGS sequence"/>
</dbReference>
<evidence type="ECO:0000313" key="2">
    <source>
        <dbReference type="EMBL" id="ORY19606.1"/>
    </source>
</evidence>
<feature type="non-terminal residue" evidence="2">
    <location>
        <position position="222"/>
    </location>
</feature>
<evidence type="ECO:0000256" key="1">
    <source>
        <dbReference type="SAM" id="MobiDB-lite"/>
    </source>
</evidence>
<dbReference type="EMBL" id="MCFA01000002">
    <property type="protein sequence ID" value="ORY19606.1"/>
    <property type="molecule type" value="Genomic_DNA"/>
</dbReference>
<reference evidence="2 3" key="1">
    <citation type="submission" date="2016-07" db="EMBL/GenBank/DDBJ databases">
        <title>Pervasive Adenine N6-methylation of Active Genes in Fungi.</title>
        <authorList>
            <consortium name="DOE Joint Genome Institute"/>
            <person name="Mondo S.J."/>
            <person name="Dannebaum R.O."/>
            <person name="Kuo R.C."/>
            <person name="Labutti K."/>
            <person name="Haridas S."/>
            <person name="Kuo A."/>
            <person name="Salamov A."/>
            <person name="Ahrendt S.R."/>
            <person name="Lipzen A."/>
            <person name="Sullivan W."/>
            <person name="Andreopoulos W.B."/>
            <person name="Clum A."/>
            <person name="Lindquist E."/>
            <person name="Daum C."/>
            <person name="Ramamoorthy G.K."/>
            <person name="Gryganskyi A."/>
            <person name="Culley D."/>
            <person name="Magnuson J.K."/>
            <person name="James T.Y."/>
            <person name="O'Malley M.A."/>
            <person name="Stajich J.E."/>
            <person name="Spatafora J.W."/>
            <person name="Visel A."/>
            <person name="Grigoriev I.V."/>
        </authorList>
    </citation>
    <scope>NUCLEOTIDE SEQUENCE [LARGE SCALE GENOMIC DNA]</scope>
    <source>
        <strain evidence="2 3">CBS 115471</strain>
    </source>
</reference>
<keyword evidence="3" id="KW-1185">Reference proteome</keyword>
<comment type="caution">
    <text evidence="2">The sequence shown here is derived from an EMBL/GenBank/DDBJ whole genome shotgun (WGS) entry which is preliminary data.</text>
</comment>